<proteinExistence type="predicted"/>
<dbReference type="EMBL" id="VSSQ01144451">
    <property type="protein sequence ID" value="MPN64071.1"/>
    <property type="molecule type" value="Genomic_DNA"/>
</dbReference>
<dbReference type="AlphaFoldDB" id="A0A645JKG0"/>
<sequence>MPNKDGTGPNGTSCCGGRKDNCCHENHRHSNRASRTDSKELLEKRRDFLKNELAKVEEDLNKM</sequence>
<evidence type="ECO:0000313" key="1">
    <source>
        <dbReference type="EMBL" id="MPN64071.1"/>
    </source>
</evidence>
<gene>
    <name evidence="1" type="ORF">SDC9_211842</name>
</gene>
<comment type="caution">
    <text evidence="1">The sequence shown here is derived from an EMBL/GenBank/DDBJ whole genome shotgun (WGS) entry which is preliminary data.</text>
</comment>
<reference evidence="1" key="1">
    <citation type="submission" date="2019-08" db="EMBL/GenBank/DDBJ databases">
        <authorList>
            <person name="Kucharzyk K."/>
            <person name="Murdoch R.W."/>
            <person name="Higgins S."/>
            <person name="Loffler F."/>
        </authorList>
    </citation>
    <scope>NUCLEOTIDE SEQUENCE</scope>
</reference>
<organism evidence="1">
    <name type="scientific">bioreactor metagenome</name>
    <dbReference type="NCBI Taxonomy" id="1076179"/>
    <lineage>
        <taxon>unclassified sequences</taxon>
        <taxon>metagenomes</taxon>
        <taxon>ecological metagenomes</taxon>
    </lineage>
</organism>
<protein>
    <submittedName>
        <fullName evidence="1">Uncharacterized protein</fullName>
    </submittedName>
</protein>
<accession>A0A645JKG0</accession>
<name>A0A645JKG0_9ZZZZ</name>